<name>A0AAD9FV49_PAPLA</name>
<evidence type="ECO:0000313" key="3">
    <source>
        <dbReference type="Proteomes" id="UP001182556"/>
    </source>
</evidence>
<feature type="compositionally biased region" description="Low complexity" evidence="1">
    <location>
        <begin position="15"/>
        <end position="24"/>
    </location>
</feature>
<comment type="caution">
    <text evidence="2">The sequence shown here is derived from an EMBL/GenBank/DDBJ whole genome shotgun (WGS) entry which is preliminary data.</text>
</comment>
<dbReference type="GO" id="GO:0016787">
    <property type="term" value="F:hydrolase activity"/>
    <property type="evidence" value="ECO:0007669"/>
    <property type="project" value="InterPro"/>
</dbReference>
<feature type="region of interest" description="Disordered" evidence="1">
    <location>
        <begin position="1"/>
        <end position="33"/>
    </location>
</feature>
<sequence>MPPRRPPPLDRSLFAPNGPLAPGSAPLPPSPSTIHPKFIIDAHSFPDRNTTTAEPILGGLPDSYPRPPVRSAVQVKTDVSAEPASAILGVKPFSIHPTILNLTLATPPSITNIAKGAVDIIVPSSWPMGEKEWDLLDEAVNALDGSWGTQTGPSVGTGSTSGEQEKEVVHVPSHSPVGQGGKIVISGVLPPPLTKPSSPLFQDEAYHLYQARLAHLSLHANVYLKALPPVVDTKAAREAGIEAWWNDTKEIERVLRMYLSPAIETFGTHRIIFGSAPALPIQDLAKATLNDTAIEQPISSDRWYATLRKVVTEIGETQEAVDDILGANAARVYQLE</sequence>
<evidence type="ECO:0008006" key="4">
    <source>
        <dbReference type="Google" id="ProtNLM"/>
    </source>
</evidence>
<dbReference type="Proteomes" id="UP001182556">
    <property type="component" value="Unassembled WGS sequence"/>
</dbReference>
<evidence type="ECO:0000313" key="2">
    <source>
        <dbReference type="EMBL" id="KAK1926668.1"/>
    </source>
</evidence>
<dbReference type="EMBL" id="JAODAN010000002">
    <property type="protein sequence ID" value="KAK1926668.1"/>
    <property type="molecule type" value="Genomic_DNA"/>
</dbReference>
<dbReference type="AlphaFoldDB" id="A0AAD9FV49"/>
<reference evidence="2" key="1">
    <citation type="submission" date="2023-02" db="EMBL/GenBank/DDBJ databases">
        <title>Identification and recombinant expression of a fungal hydrolase from Papiliotrema laurentii that hydrolyzes apple cutin and clears colloidal polyester polyurethane.</title>
        <authorList>
            <consortium name="DOE Joint Genome Institute"/>
            <person name="Roman V.A."/>
            <person name="Bojanowski C."/>
            <person name="Crable B.R."/>
            <person name="Wagner D.N."/>
            <person name="Hung C.S."/>
            <person name="Nadeau L.J."/>
            <person name="Schratz L."/>
            <person name="Haridas S."/>
            <person name="Pangilinan J."/>
            <person name="Lipzen A."/>
            <person name="Na H."/>
            <person name="Yan M."/>
            <person name="Ng V."/>
            <person name="Grigoriev I.V."/>
            <person name="Spatafora J.W."/>
            <person name="Barlow D."/>
            <person name="Biffinger J."/>
            <person name="Kelley-Loughnane N."/>
            <person name="Varaljay V.A."/>
            <person name="Crookes-Goodson W.J."/>
        </authorList>
    </citation>
    <scope>NUCLEOTIDE SEQUENCE</scope>
    <source>
        <strain evidence="2">5307AH</strain>
    </source>
</reference>
<accession>A0AAD9FV49</accession>
<dbReference type="Gene3D" id="3.20.20.140">
    <property type="entry name" value="Metal-dependent hydrolases"/>
    <property type="match status" value="1"/>
</dbReference>
<keyword evidence="3" id="KW-1185">Reference proteome</keyword>
<gene>
    <name evidence="2" type="ORF">DB88DRAFT_538551</name>
</gene>
<protein>
    <recommendedName>
        <fullName evidence="4">Amidohydrolase-related domain-containing protein</fullName>
    </recommendedName>
</protein>
<proteinExistence type="predicted"/>
<organism evidence="2 3">
    <name type="scientific">Papiliotrema laurentii</name>
    <name type="common">Cryptococcus laurentii</name>
    <dbReference type="NCBI Taxonomy" id="5418"/>
    <lineage>
        <taxon>Eukaryota</taxon>
        <taxon>Fungi</taxon>
        <taxon>Dikarya</taxon>
        <taxon>Basidiomycota</taxon>
        <taxon>Agaricomycotina</taxon>
        <taxon>Tremellomycetes</taxon>
        <taxon>Tremellales</taxon>
        <taxon>Rhynchogastremaceae</taxon>
        <taxon>Papiliotrema</taxon>
    </lineage>
</organism>
<evidence type="ECO:0000256" key="1">
    <source>
        <dbReference type="SAM" id="MobiDB-lite"/>
    </source>
</evidence>